<reference evidence="2 3" key="1">
    <citation type="submission" date="2013-11" db="EMBL/GenBank/DDBJ databases">
        <title>The Damaraland mole rat (Fukomys damarensis) genome and evolution of African mole rats.</title>
        <authorList>
            <person name="Gladyshev V.N."/>
            <person name="Fang X."/>
        </authorList>
    </citation>
    <scope>NUCLEOTIDE SEQUENCE [LARGE SCALE GENOMIC DNA]</scope>
    <source>
        <tissue evidence="2">Liver</tissue>
    </source>
</reference>
<feature type="compositionally biased region" description="Low complexity" evidence="1">
    <location>
        <begin position="64"/>
        <end position="78"/>
    </location>
</feature>
<dbReference type="AlphaFoldDB" id="A0A091D5B6"/>
<feature type="region of interest" description="Disordered" evidence="1">
    <location>
        <begin position="24"/>
        <end position="155"/>
    </location>
</feature>
<protein>
    <submittedName>
        <fullName evidence="2">Uncharacterized protein</fullName>
    </submittedName>
</protein>
<sequence length="155" mass="16636">MKTRPLHGLQSPAPACSHRFWKQCLSPSGTHWPSDSTNSDKEMMKAQPQSHPRVSRTCGTHAKSPSSSPSPRLAPASRIADSKPPKSQVPGSAEAGAPVPTANQPLRDPETKPATSEELQRAAKTGTSGRKTSARTGRRTRSKGPEEPLYKSHDP</sequence>
<gene>
    <name evidence="2" type="ORF">H920_12814</name>
</gene>
<feature type="compositionally biased region" description="Basic residues" evidence="1">
    <location>
        <begin position="132"/>
        <end position="142"/>
    </location>
</feature>
<dbReference type="Proteomes" id="UP000028990">
    <property type="component" value="Unassembled WGS sequence"/>
</dbReference>
<evidence type="ECO:0000313" key="3">
    <source>
        <dbReference type="Proteomes" id="UP000028990"/>
    </source>
</evidence>
<name>A0A091D5B6_FUKDA</name>
<keyword evidence="3" id="KW-1185">Reference proteome</keyword>
<organism evidence="2 3">
    <name type="scientific">Fukomys damarensis</name>
    <name type="common">Damaraland mole rat</name>
    <name type="synonym">Cryptomys damarensis</name>
    <dbReference type="NCBI Taxonomy" id="885580"/>
    <lineage>
        <taxon>Eukaryota</taxon>
        <taxon>Metazoa</taxon>
        <taxon>Chordata</taxon>
        <taxon>Craniata</taxon>
        <taxon>Vertebrata</taxon>
        <taxon>Euteleostomi</taxon>
        <taxon>Mammalia</taxon>
        <taxon>Eutheria</taxon>
        <taxon>Euarchontoglires</taxon>
        <taxon>Glires</taxon>
        <taxon>Rodentia</taxon>
        <taxon>Hystricomorpha</taxon>
        <taxon>Bathyergidae</taxon>
        <taxon>Fukomys</taxon>
    </lineage>
</organism>
<proteinExistence type="predicted"/>
<evidence type="ECO:0000313" key="2">
    <source>
        <dbReference type="EMBL" id="KFO25678.1"/>
    </source>
</evidence>
<accession>A0A091D5B6</accession>
<feature type="compositionally biased region" description="Basic and acidic residues" evidence="1">
    <location>
        <begin position="143"/>
        <end position="155"/>
    </location>
</feature>
<evidence type="ECO:0000256" key="1">
    <source>
        <dbReference type="SAM" id="MobiDB-lite"/>
    </source>
</evidence>
<feature type="compositionally biased region" description="Polar residues" evidence="1">
    <location>
        <begin position="25"/>
        <end position="37"/>
    </location>
</feature>
<dbReference type="EMBL" id="KN123337">
    <property type="protein sequence ID" value="KFO25678.1"/>
    <property type="molecule type" value="Genomic_DNA"/>
</dbReference>